<feature type="domain" description="DUF4124" evidence="3">
    <location>
        <begin position="8"/>
        <end position="59"/>
    </location>
</feature>
<dbReference type="Proteomes" id="UP000244930">
    <property type="component" value="Chromosome"/>
</dbReference>
<evidence type="ECO:0000256" key="2">
    <source>
        <dbReference type="SAM" id="SignalP"/>
    </source>
</evidence>
<keyword evidence="2" id="KW-0732">Signal</keyword>
<evidence type="ECO:0000259" key="3">
    <source>
        <dbReference type="Pfam" id="PF13511"/>
    </source>
</evidence>
<keyword evidence="5" id="KW-1185">Reference proteome</keyword>
<feature type="signal peptide" evidence="2">
    <location>
        <begin position="1"/>
        <end position="18"/>
    </location>
</feature>
<dbReference type="KEGG" id="acom:CEW83_13065"/>
<feature type="compositionally biased region" description="Polar residues" evidence="1">
    <location>
        <begin position="60"/>
        <end position="70"/>
    </location>
</feature>
<protein>
    <recommendedName>
        <fullName evidence="3">DUF4124 domain-containing protein</fullName>
    </recommendedName>
</protein>
<evidence type="ECO:0000313" key="5">
    <source>
        <dbReference type="Proteomes" id="UP000244930"/>
    </source>
</evidence>
<reference evidence="4 5" key="1">
    <citation type="submission" date="2017-06" db="EMBL/GenBank/DDBJ databases">
        <title>Azoarcus.</title>
        <authorList>
            <person name="Woo J.-H."/>
            <person name="Kim H.-S."/>
        </authorList>
    </citation>
    <scope>NUCLEOTIDE SEQUENCE [LARGE SCALE GENOMIC DNA]</scope>
    <source>
        <strain evidence="4 5">TSPY31</strain>
    </source>
</reference>
<dbReference type="Pfam" id="PF13511">
    <property type="entry name" value="DUF4124"/>
    <property type="match status" value="1"/>
</dbReference>
<organism evidence="4 5">
    <name type="scientific">Parazoarcus communis</name>
    <dbReference type="NCBI Taxonomy" id="41977"/>
    <lineage>
        <taxon>Bacteria</taxon>
        <taxon>Pseudomonadati</taxon>
        <taxon>Pseudomonadota</taxon>
        <taxon>Betaproteobacteria</taxon>
        <taxon>Rhodocyclales</taxon>
        <taxon>Zoogloeaceae</taxon>
        <taxon>Parazoarcus</taxon>
    </lineage>
</organism>
<evidence type="ECO:0000256" key="1">
    <source>
        <dbReference type="SAM" id="MobiDB-lite"/>
    </source>
</evidence>
<dbReference type="EMBL" id="CP022187">
    <property type="protein sequence ID" value="AWI77696.1"/>
    <property type="molecule type" value="Genomic_DNA"/>
</dbReference>
<accession>A0A2U8GXJ9</accession>
<dbReference type="InterPro" id="IPR025392">
    <property type="entry name" value="DUF4124"/>
</dbReference>
<feature type="chain" id="PRO_5015976758" description="DUF4124 domain-containing protein" evidence="2">
    <location>
        <begin position="19"/>
        <end position="152"/>
    </location>
</feature>
<proteinExistence type="predicted"/>
<dbReference type="AlphaFoldDB" id="A0A2U8GXJ9"/>
<dbReference type="RefSeq" id="WP_108951395.1">
    <property type="nucleotide sequence ID" value="NZ_CP022187.1"/>
</dbReference>
<evidence type="ECO:0000313" key="4">
    <source>
        <dbReference type="EMBL" id="AWI77696.1"/>
    </source>
</evidence>
<feature type="compositionally biased region" description="Basic and acidic residues" evidence="1">
    <location>
        <begin position="76"/>
        <end position="89"/>
    </location>
</feature>
<feature type="region of interest" description="Disordered" evidence="1">
    <location>
        <begin position="43"/>
        <end position="89"/>
    </location>
</feature>
<gene>
    <name evidence="4" type="ORF">CEW83_13065</name>
</gene>
<sequence>MRTLPLILALCIAPLAHAQVYKCVDAEGRTTYTNDRSLARGCSQLEGDQSVSSIPAPRPSTVQPTPSSFPKVSPDAQRERDDSRRKVLESELATEEAALTEARKALSEQEAIRLGNERNYQKVLDRLQPFKDKVELHQRNVDALRRELSGLR</sequence>
<name>A0A2U8GXJ9_9RHOO</name>